<feature type="compositionally biased region" description="Polar residues" evidence="1">
    <location>
        <begin position="159"/>
        <end position="176"/>
    </location>
</feature>
<organism evidence="2 3">
    <name type="scientific">Panicum virgatum</name>
    <name type="common">Blackwell switchgrass</name>
    <dbReference type="NCBI Taxonomy" id="38727"/>
    <lineage>
        <taxon>Eukaryota</taxon>
        <taxon>Viridiplantae</taxon>
        <taxon>Streptophyta</taxon>
        <taxon>Embryophyta</taxon>
        <taxon>Tracheophyta</taxon>
        <taxon>Spermatophyta</taxon>
        <taxon>Magnoliopsida</taxon>
        <taxon>Liliopsida</taxon>
        <taxon>Poales</taxon>
        <taxon>Poaceae</taxon>
        <taxon>PACMAD clade</taxon>
        <taxon>Panicoideae</taxon>
        <taxon>Panicodae</taxon>
        <taxon>Paniceae</taxon>
        <taxon>Panicinae</taxon>
        <taxon>Panicum</taxon>
        <taxon>Panicum sect. Hiantes</taxon>
    </lineage>
</organism>
<comment type="caution">
    <text evidence="2">The sequence shown here is derived from an EMBL/GenBank/DDBJ whole genome shotgun (WGS) entry which is preliminary data.</text>
</comment>
<reference evidence="2" key="1">
    <citation type="submission" date="2020-05" db="EMBL/GenBank/DDBJ databases">
        <title>WGS assembly of Panicum virgatum.</title>
        <authorList>
            <person name="Lovell J.T."/>
            <person name="Jenkins J."/>
            <person name="Shu S."/>
            <person name="Juenger T.E."/>
            <person name="Schmutz J."/>
        </authorList>
    </citation>
    <scope>NUCLEOTIDE SEQUENCE</scope>
    <source>
        <strain evidence="2">AP13</strain>
    </source>
</reference>
<evidence type="ECO:0000256" key="1">
    <source>
        <dbReference type="SAM" id="MobiDB-lite"/>
    </source>
</evidence>
<proteinExistence type="predicted"/>
<dbReference type="Proteomes" id="UP000823388">
    <property type="component" value="Chromosome 5N"/>
</dbReference>
<evidence type="ECO:0000313" key="3">
    <source>
        <dbReference type="Proteomes" id="UP000823388"/>
    </source>
</evidence>
<keyword evidence="3" id="KW-1185">Reference proteome</keyword>
<feature type="region of interest" description="Disordered" evidence="1">
    <location>
        <begin position="196"/>
        <end position="215"/>
    </location>
</feature>
<gene>
    <name evidence="2" type="ORF">PVAP13_5NG134762</name>
</gene>
<feature type="region of interest" description="Disordered" evidence="1">
    <location>
        <begin position="151"/>
        <end position="176"/>
    </location>
</feature>
<evidence type="ECO:0008006" key="4">
    <source>
        <dbReference type="Google" id="ProtNLM"/>
    </source>
</evidence>
<dbReference type="PANTHER" id="PTHR34222:SF100">
    <property type="entry name" value="CCHC-TYPE DOMAIN-CONTAINING PROTEIN"/>
    <property type="match status" value="1"/>
</dbReference>
<dbReference type="PANTHER" id="PTHR34222">
    <property type="entry name" value="GAG_PRE-INTEGRS DOMAIN-CONTAINING PROTEIN"/>
    <property type="match status" value="1"/>
</dbReference>
<sequence length="215" mass="23750">MQQTHVIEQHDMSIDEYYSTFDRLVGALTSMVPECTADPCPTHQFIEKFLTYRFVMGVRAEFDSLRTRLLQSSSNLTMSQALSELLAEETRLKSMSVAPGFSSSSVLEAPQRYGTHKASSSEPCKHCGKTNHTSDNCFSQHPEKLADFRARRAARAARNNGTGSQSRGSGSNGASFHVTYDQSQLASYKPAMDGAFVQTTDGSSERGCDWDWPSP</sequence>
<name>A0A8T0RM57_PANVG</name>
<evidence type="ECO:0000313" key="2">
    <source>
        <dbReference type="EMBL" id="KAG2587331.1"/>
    </source>
</evidence>
<protein>
    <recommendedName>
        <fullName evidence="4">Retrotransposon gag domain-containing protein</fullName>
    </recommendedName>
</protein>
<dbReference type="EMBL" id="CM029046">
    <property type="protein sequence ID" value="KAG2587331.1"/>
    <property type="molecule type" value="Genomic_DNA"/>
</dbReference>
<dbReference type="AlphaFoldDB" id="A0A8T0RM57"/>
<accession>A0A8T0RM57</accession>